<dbReference type="HOGENOM" id="CLU_201046_0_0_11"/>
<dbReference type="RefSeq" id="WP_005519187.1">
    <property type="nucleotide sequence ID" value="NZ_EQ973328.1"/>
</dbReference>
<feature type="transmembrane region" description="Helical" evidence="1">
    <location>
        <begin position="12"/>
        <end position="34"/>
    </location>
</feature>
<dbReference type="GeneID" id="84574673"/>
<dbReference type="EMBL" id="ACEB01000001">
    <property type="protein sequence ID" value="EEG28418.1"/>
    <property type="molecule type" value="Genomic_DNA"/>
</dbReference>
<dbReference type="Proteomes" id="UP000006247">
    <property type="component" value="Unassembled WGS sequence"/>
</dbReference>
<keyword evidence="1" id="KW-0812">Transmembrane</keyword>
<accession>C0DZ74</accession>
<sequence>MMKELFMDPRRVLKAFGAVIVGVIAYCVLVAPLVKEGSYSDVVRDTLASVGVGYCAAVVVVGALWLGVIAVINRRKQ</sequence>
<evidence type="ECO:0000256" key="1">
    <source>
        <dbReference type="SAM" id="Phobius"/>
    </source>
</evidence>
<feature type="transmembrane region" description="Helical" evidence="1">
    <location>
        <begin position="46"/>
        <end position="72"/>
    </location>
</feature>
<proteinExistence type="predicted"/>
<keyword evidence="1" id="KW-1133">Transmembrane helix</keyword>
<keyword evidence="1" id="KW-0472">Membrane</keyword>
<protein>
    <submittedName>
        <fullName evidence="2">Uncharacterized protein</fullName>
    </submittedName>
</protein>
<dbReference type="AlphaFoldDB" id="C0DZ74"/>
<gene>
    <name evidence="2" type="ORF">CORMATOL_00070</name>
</gene>
<comment type="caution">
    <text evidence="2">The sequence shown here is derived from an EMBL/GenBank/DDBJ whole genome shotgun (WGS) entry which is preliminary data.</text>
</comment>
<evidence type="ECO:0000313" key="2">
    <source>
        <dbReference type="EMBL" id="EEG28418.1"/>
    </source>
</evidence>
<evidence type="ECO:0000313" key="3">
    <source>
        <dbReference type="Proteomes" id="UP000006247"/>
    </source>
</evidence>
<name>C0DZ74_9CORY</name>
<organism evidence="2 3">
    <name type="scientific">Corynebacterium matruchotii ATCC 33806</name>
    <dbReference type="NCBI Taxonomy" id="566549"/>
    <lineage>
        <taxon>Bacteria</taxon>
        <taxon>Bacillati</taxon>
        <taxon>Actinomycetota</taxon>
        <taxon>Actinomycetes</taxon>
        <taxon>Mycobacteriales</taxon>
        <taxon>Corynebacteriaceae</taxon>
        <taxon>Corynebacterium</taxon>
    </lineage>
</organism>
<reference evidence="2 3" key="1">
    <citation type="submission" date="2009-01" db="EMBL/GenBank/DDBJ databases">
        <authorList>
            <person name="Fulton L."/>
            <person name="Clifton S."/>
            <person name="Chinwalla A.T."/>
            <person name="Mitreva M."/>
            <person name="Sodergren E."/>
            <person name="Weinstock G."/>
            <person name="Clifton S."/>
            <person name="Dooling D.J."/>
            <person name="Fulton B."/>
            <person name="Minx P."/>
            <person name="Pepin K.H."/>
            <person name="Johnson M."/>
            <person name="Bhonagiri V."/>
            <person name="Nash W.E."/>
            <person name="Mardis E.R."/>
            <person name="Wilson R.K."/>
        </authorList>
    </citation>
    <scope>NUCLEOTIDE SEQUENCE [LARGE SCALE GENOMIC DNA]</scope>
    <source>
        <strain evidence="2 3">ATCC 33806</strain>
    </source>
</reference>